<accession>A0ABR1CIL3</accession>
<gene>
    <name evidence="4" type="primary">Necator_chrII.g8181</name>
    <name evidence="4" type="ORF">RB195_020387</name>
</gene>
<dbReference type="Proteomes" id="UP001303046">
    <property type="component" value="Unassembled WGS sequence"/>
</dbReference>
<keyword evidence="2" id="KW-0325">Glycoprotein</keyword>
<feature type="chain" id="PRO_5045279497" description="Gamma interferon inducible lysosomal thiol reductase" evidence="3">
    <location>
        <begin position="18"/>
        <end position="228"/>
    </location>
</feature>
<evidence type="ECO:0000313" key="5">
    <source>
        <dbReference type="Proteomes" id="UP001303046"/>
    </source>
</evidence>
<evidence type="ECO:0008006" key="6">
    <source>
        <dbReference type="Google" id="ProtNLM"/>
    </source>
</evidence>
<evidence type="ECO:0000256" key="1">
    <source>
        <dbReference type="ARBA" id="ARBA00005679"/>
    </source>
</evidence>
<dbReference type="PANTHER" id="PTHR13234:SF70">
    <property type="entry name" value="GILT-LIKE PROTEIN C02D5.2"/>
    <property type="match status" value="1"/>
</dbReference>
<feature type="signal peptide" evidence="3">
    <location>
        <begin position="1"/>
        <end position="17"/>
    </location>
</feature>
<keyword evidence="5" id="KW-1185">Reference proteome</keyword>
<sequence length="228" mass="25688">MLFFVPFILIPITTKSAFSIPSFPQPTQENSIVEQNENPVTVDVVGESECPDTTRFIANQLLPAFKKFRTRLQINYHPYGPFRRTRCYQKNNGTVACACQHGREECRKNALQACVIDALPNAVDYLDIVACIQGPFGFSYAFFKCIANSAVSGQLDQNRMFQCANSDEGRLLMAKHGRESLNFGANINWVPWIAVNGLRIPAAEKHFEAVLCNQYFDPRPPECQSLRS</sequence>
<protein>
    <recommendedName>
        <fullName evidence="6">Gamma interferon inducible lysosomal thiol reductase</fullName>
    </recommendedName>
</protein>
<reference evidence="4 5" key="1">
    <citation type="submission" date="2023-08" db="EMBL/GenBank/DDBJ databases">
        <title>A Necator americanus chromosomal reference genome.</title>
        <authorList>
            <person name="Ilik V."/>
            <person name="Petrzelkova K.J."/>
            <person name="Pardy F."/>
            <person name="Fuh T."/>
            <person name="Niatou-Singa F.S."/>
            <person name="Gouil Q."/>
            <person name="Baker L."/>
            <person name="Ritchie M.E."/>
            <person name="Jex A.R."/>
            <person name="Gazzola D."/>
            <person name="Li H."/>
            <person name="Toshio Fujiwara R."/>
            <person name="Zhan B."/>
            <person name="Aroian R.V."/>
            <person name="Pafco B."/>
            <person name="Schwarz E.M."/>
        </authorList>
    </citation>
    <scope>NUCLEOTIDE SEQUENCE [LARGE SCALE GENOMIC DNA]</scope>
    <source>
        <strain evidence="4 5">Aroian</strain>
        <tissue evidence="4">Whole animal</tissue>
    </source>
</reference>
<evidence type="ECO:0000256" key="3">
    <source>
        <dbReference type="SAM" id="SignalP"/>
    </source>
</evidence>
<comment type="caution">
    <text evidence="4">The sequence shown here is derived from an EMBL/GenBank/DDBJ whole genome shotgun (WGS) entry which is preliminary data.</text>
</comment>
<organism evidence="4 5">
    <name type="scientific">Necator americanus</name>
    <name type="common">Human hookworm</name>
    <dbReference type="NCBI Taxonomy" id="51031"/>
    <lineage>
        <taxon>Eukaryota</taxon>
        <taxon>Metazoa</taxon>
        <taxon>Ecdysozoa</taxon>
        <taxon>Nematoda</taxon>
        <taxon>Chromadorea</taxon>
        <taxon>Rhabditida</taxon>
        <taxon>Rhabditina</taxon>
        <taxon>Rhabditomorpha</taxon>
        <taxon>Strongyloidea</taxon>
        <taxon>Ancylostomatidae</taxon>
        <taxon>Bunostominae</taxon>
        <taxon>Necator</taxon>
    </lineage>
</organism>
<dbReference type="EMBL" id="JAVFWL010000002">
    <property type="protein sequence ID" value="KAK6738247.1"/>
    <property type="molecule type" value="Genomic_DNA"/>
</dbReference>
<comment type="similarity">
    <text evidence="1">Belongs to the GILT family.</text>
</comment>
<dbReference type="Gene3D" id="3.40.30.10">
    <property type="entry name" value="Glutaredoxin"/>
    <property type="match status" value="1"/>
</dbReference>
<name>A0ABR1CIL3_NECAM</name>
<dbReference type="InterPro" id="IPR004911">
    <property type="entry name" value="Interferon-induced_GILT"/>
</dbReference>
<proteinExistence type="inferred from homology"/>
<evidence type="ECO:0000256" key="2">
    <source>
        <dbReference type="ARBA" id="ARBA00023180"/>
    </source>
</evidence>
<dbReference type="PANTHER" id="PTHR13234">
    <property type="entry name" value="GAMMA-INTERFERON INDUCIBLE LYSOSOMAL THIOL REDUCTASE GILT"/>
    <property type="match status" value="1"/>
</dbReference>
<evidence type="ECO:0000313" key="4">
    <source>
        <dbReference type="EMBL" id="KAK6738247.1"/>
    </source>
</evidence>
<dbReference type="Pfam" id="PF03227">
    <property type="entry name" value="GILT"/>
    <property type="match status" value="1"/>
</dbReference>
<keyword evidence="3" id="KW-0732">Signal</keyword>